<dbReference type="AlphaFoldDB" id="A0A453F1S8"/>
<sequence length="199" mass="21564">MAITAALGHDSYLVMRHGAGPGTRSGNMDDVIAQIQNLSTEDALGRQRLGCCFCNDTASLFNSISDETVALPGLTSIVSGKAVELFARMLHHPEGIHAPGDIAGKSSERPSGLLPHQMRGSLSQYSLLTLVGYSSSSCIACSNAVLREYRSRGLDFVMQVINEPTYLEDLTGLTELMKSADYSRVEWVDEVDDEEFADM</sequence>
<reference evidence="1" key="4">
    <citation type="submission" date="2019-03" db="UniProtKB">
        <authorList>
            <consortium name="EnsemblPlants"/>
        </authorList>
    </citation>
    <scope>IDENTIFICATION</scope>
</reference>
<protein>
    <submittedName>
        <fullName evidence="1">Uncharacterized protein</fullName>
    </submittedName>
</protein>
<evidence type="ECO:0000313" key="2">
    <source>
        <dbReference type="Proteomes" id="UP000015105"/>
    </source>
</evidence>
<evidence type="ECO:0000313" key="1">
    <source>
        <dbReference type="EnsemblPlants" id="AET3Gv20543600.5"/>
    </source>
</evidence>
<reference evidence="1" key="3">
    <citation type="journal article" date="2017" name="Nature">
        <title>Genome sequence of the progenitor of the wheat D genome Aegilops tauschii.</title>
        <authorList>
            <person name="Luo M.C."/>
            <person name="Gu Y.Q."/>
            <person name="Puiu D."/>
            <person name="Wang H."/>
            <person name="Twardziok S.O."/>
            <person name="Deal K.R."/>
            <person name="Huo N."/>
            <person name="Zhu T."/>
            <person name="Wang L."/>
            <person name="Wang Y."/>
            <person name="McGuire P.E."/>
            <person name="Liu S."/>
            <person name="Long H."/>
            <person name="Ramasamy R.K."/>
            <person name="Rodriguez J.C."/>
            <person name="Van S.L."/>
            <person name="Yuan L."/>
            <person name="Wang Z."/>
            <person name="Xia Z."/>
            <person name="Xiao L."/>
            <person name="Anderson O.D."/>
            <person name="Ouyang S."/>
            <person name="Liang Y."/>
            <person name="Zimin A.V."/>
            <person name="Pertea G."/>
            <person name="Qi P."/>
            <person name="Bennetzen J.L."/>
            <person name="Dai X."/>
            <person name="Dawson M.W."/>
            <person name="Muller H.G."/>
            <person name="Kugler K."/>
            <person name="Rivarola-Duarte L."/>
            <person name="Spannagl M."/>
            <person name="Mayer K.F.X."/>
            <person name="Lu F.H."/>
            <person name="Bevan M.W."/>
            <person name="Leroy P."/>
            <person name="Li P."/>
            <person name="You F.M."/>
            <person name="Sun Q."/>
            <person name="Liu Z."/>
            <person name="Lyons E."/>
            <person name="Wicker T."/>
            <person name="Salzberg S.L."/>
            <person name="Devos K.M."/>
            <person name="Dvorak J."/>
        </authorList>
    </citation>
    <scope>NUCLEOTIDE SEQUENCE [LARGE SCALE GENOMIC DNA]</scope>
    <source>
        <strain evidence="1">cv. AL8/78</strain>
    </source>
</reference>
<accession>A0A453F1S8</accession>
<reference evidence="2" key="1">
    <citation type="journal article" date="2014" name="Science">
        <title>Ancient hybridizations among the ancestral genomes of bread wheat.</title>
        <authorList>
            <consortium name="International Wheat Genome Sequencing Consortium,"/>
            <person name="Marcussen T."/>
            <person name="Sandve S.R."/>
            <person name="Heier L."/>
            <person name="Spannagl M."/>
            <person name="Pfeifer M."/>
            <person name="Jakobsen K.S."/>
            <person name="Wulff B.B."/>
            <person name="Steuernagel B."/>
            <person name="Mayer K.F."/>
            <person name="Olsen O.A."/>
        </authorList>
    </citation>
    <scope>NUCLEOTIDE SEQUENCE [LARGE SCALE GENOMIC DNA]</scope>
    <source>
        <strain evidence="2">cv. AL8/78</strain>
    </source>
</reference>
<dbReference type="EnsemblPlants" id="AET3Gv20543600.5">
    <property type="protein sequence ID" value="AET3Gv20543600.5"/>
    <property type="gene ID" value="AET3Gv20543600"/>
</dbReference>
<name>A0A453F1S8_AEGTS</name>
<dbReference type="Proteomes" id="UP000015105">
    <property type="component" value="Chromosome 3D"/>
</dbReference>
<proteinExistence type="predicted"/>
<reference evidence="2" key="2">
    <citation type="journal article" date="2017" name="Nat. Plants">
        <title>The Aegilops tauschii genome reveals multiple impacts of transposons.</title>
        <authorList>
            <person name="Zhao G."/>
            <person name="Zou C."/>
            <person name="Li K."/>
            <person name="Wang K."/>
            <person name="Li T."/>
            <person name="Gao L."/>
            <person name="Zhang X."/>
            <person name="Wang H."/>
            <person name="Yang Z."/>
            <person name="Liu X."/>
            <person name="Jiang W."/>
            <person name="Mao L."/>
            <person name="Kong X."/>
            <person name="Jiao Y."/>
            <person name="Jia J."/>
        </authorList>
    </citation>
    <scope>NUCLEOTIDE SEQUENCE [LARGE SCALE GENOMIC DNA]</scope>
    <source>
        <strain evidence="2">cv. AL8/78</strain>
    </source>
</reference>
<dbReference type="Gene3D" id="3.40.50.720">
    <property type="entry name" value="NAD(P)-binding Rossmann-like Domain"/>
    <property type="match status" value="1"/>
</dbReference>
<organism evidence="1 2">
    <name type="scientific">Aegilops tauschii subsp. strangulata</name>
    <name type="common">Goatgrass</name>
    <dbReference type="NCBI Taxonomy" id="200361"/>
    <lineage>
        <taxon>Eukaryota</taxon>
        <taxon>Viridiplantae</taxon>
        <taxon>Streptophyta</taxon>
        <taxon>Embryophyta</taxon>
        <taxon>Tracheophyta</taxon>
        <taxon>Spermatophyta</taxon>
        <taxon>Magnoliopsida</taxon>
        <taxon>Liliopsida</taxon>
        <taxon>Poales</taxon>
        <taxon>Poaceae</taxon>
        <taxon>BOP clade</taxon>
        <taxon>Pooideae</taxon>
        <taxon>Triticodae</taxon>
        <taxon>Triticeae</taxon>
        <taxon>Triticinae</taxon>
        <taxon>Aegilops</taxon>
    </lineage>
</organism>
<keyword evidence="2" id="KW-1185">Reference proteome</keyword>
<reference evidence="1" key="5">
    <citation type="journal article" date="2021" name="G3 (Bethesda)">
        <title>Aegilops tauschii genome assembly Aet v5.0 features greater sequence contiguity and improved annotation.</title>
        <authorList>
            <person name="Wang L."/>
            <person name="Zhu T."/>
            <person name="Rodriguez J.C."/>
            <person name="Deal K.R."/>
            <person name="Dubcovsky J."/>
            <person name="McGuire P.E."/>
            <person name="Lux T."/>
            <person name="Spannagl M."/>
            <person name="Mayer K.F.X."/>
            <person name="Baldrich P."/>
            <person name="Meyers B.C."/>
            <person name="Huo N."/>
            <person name="Gu Y.Q."/>
            <person name="Zhou H."/>
            <person name="Devos K.M."/>
            <person name="Bennetzen J.L."/>
            <person name="Unver T."/>
            <person name="Budak H."/>
            <person name="Gulick P.J."/>
            <person name="Galiba G."/>
            <person name="Kalapos B."/>
            <person name="Nelson D.R."/>
            <person name="Li P."/>
            <person name="You F.M."/>
            <person name="Luo M.C."/>
            <person name="Dvorak J."/>
        </authorList>
    </citation>
    <scope>NUCLEOTIDE SEQUENCE [LARGE SCALE GENOMIC DNA]</scope>
    <source>
        <strain evidence="1">cv. AL8/78</strain>
    </source>
</reference>
<dbReference type="Gramene" id="AET3Gv20543600.5">
    <property type="protein sequence ID" value="AET3Gv20543600.5"/>
    <property type="gene ID" value="AET3Gv20543600"/>
</dbReference>